<dbReference type="Gene3D" id="1.25.40.730">
    <property type="match status" value="1"/>
</dbReference>
<dbReference type="PANTHER" id="PTHR10292:SF6">
    <property type="entry name" value="CLATHRIN HEAVY CHAIN 2"/>
    <property type="match status" value="1"/>
</dbReference>
<reference evidence="1" key="1">
    <citation type="submission" date="2025-08" db="UniProtKB">
        <authorList>
            <consortium name="Ensembl"/>
        </authorList>
    </citation>
    <scope>IDENTIFICATION</scope>
</reference>
<dbReference type="Ensembl" id="ENSPSMT00000034305.1">
    <property type="protein sequence ID" value="ENSPSMP00000029723.1"/>
    <property type="gene ID" value="ENSPSMG00000020634.1"/>
</dbReference>
<reference evidence="1" key="2">
    <citation type="submission" date="2025-09" db="UniProtKB">
        <authorList>
            <consortium name="Ensembl"/>
        </authorList>
    </citation>
    <scope>IDENTIFICATION</scope>
</reference>
<dbReference type="GO" id="GO:0045334">
    <property type="term" value="C:clathrin-coated endocytic vesicle"/>
    <property type="evidence" value="ECO:0007669"/>
    <property type="project" value="TreeGrafter"/>
</dbReference>
<dbReference type="GO" id="GO:0032051">
    <property type="term" value="F:clathrin light chain binding"/>
    <property type="evidence" value="ECO:0007669"/>
    <property type="project" value="TreeGrafter"/>
</dbReference>
<dbReference type="Proteomes" id="UP000694414">
    <property type="component" value="Unplaced"/>
</dbReference>
<dbReference type="GeneTree" id="ENSGT00950000183166"/>
<dbReference type="GO" id="GO:0071439">
    <property type="term" value="C:clathrin complex"/>
    <property type="evidence" value="ECO:0007669"/>
    <property type="project" value="TreeGrafter"/>
</dbReference>
<name>A0A8C9AAJ4_PROSS</name>
<protein>
    <submittedName>
        <fullName evidence="1">Uncharacterized protein</fullName>
    </submittedName>
</protein>
<dbReference type="PANTHER" id="PTHR10292">
    <property type="entry name" value="CLATHRIN HEAVY CHAIN RELATED"/>
    <property type="match status" value="1"/>
</dbReference>
<evidence type="ECO:0000313" key="2">
    <source>
        <dbReference type="Proteomes" id="UP000694414"/>
    </source>
</evidence>
<sequence length="107" mass="12554">MQHAAESRDAELAEKLLQWFLEEGRRECFAASLFTCYDLLHPDVVLELAWRHDLMDFAMPYFIQVTREYLSKVSMWAQPALACLQEWPLHFTLNINPLRKITVVGVE</sequence>
<proteinExistence type="predicted"/>
<dbReference type="AlphaFoldDB" id="A0A8C9AAJ4"/>
<organism evidence="1 2">
    <name type="scientific">Prolemur simus</name>
    <name type="common">Greater bamboo lemur</name>
    <name type="synonym">Hapalemur simus</name>
    <dbReference type="NCBI Taxonomy" id="1328070"/>
    <lineage>
        <taxon>Eukaryota</taxon>
        <taxon>Metazoa</taxon>
        <taxon>Chordata</taxon>
        <taxon>Craniata</taxon>
        <taxon>Vertebrata</taxon>
        <taxon>Euteleostomi</taxon>
        <taxon>Mammalia</taxon>
        <taxon>Eutheria</taxon>
        <taxon>Euarchontoglires</taxon>
        <taxon>Primates</taxon>
        <taxon>Strepsirrhini</taxon>
        <taxon>Lemuriformes</taxon>
        <taxon>Lemuridae</taxon>
        <taxon>Prolemur</taxon>
    </lineage>
</organism>
<keyword evidence="2" id="KW-1185">Reference proteome</keyword>
<accession>A0A8C9AAJ4</accession>
<evidence type="ECO:0000313" key="1">
    <source>
        <dbReference type="Ensembl" id="ENSPSMP00000029723.1"/>
    </source>
</evidence>
<dbReference type="GO" id="GO:0006898">
    <property type="term" value="P:receptor-mediated endocytosis"/>
    <property type="evidence" value="ECO:0007669"/>
    <property type="project" value="TreeGrafter"/>
</dbReference>
<dbReference type="GO" id="GO:0070062">
    <property type="term" value="C:extracellular exosome"/>
    <property type="evidence" value="ECO:0007669"/>
    <property type="project" value="TreeGrafter"/>
</dbReference>